<evidence type="ECO:0000313" key="5">
    <source>
        <dbReference type="EMBL" id="KAG2852071.1"/>
    </source>
</evidence>
<dbReference type="Proteomes" id="UP000735874">
    <property type="component" value="Unassembled WGS sequence"/>
</dbReference>
<comment type="caution">
    <text evidence="5">The sequence shown here is derived from an EMBL/GenBank/DDBJ whole genome shotgun (WGS) entry which is preliminary data.</text>
</comment>
<dbReference type="Proteomes" id="UP000774804">
    <property type="component" value="Unassembled WGS sequence"/>
</dbReference>
<evidence type="ECO:0000313" key="9">
    <source>
        <dbReference type="EMBL" id="KAG3215601.1"/>
    </source>
</evidence>
<dbReference type="GO" id="GO:0008270">
    <property type="term" value="F:zinc ion binding"/>
    <property type="evidence" value="ECO:0007669"/>
    <property type="project" value="UniProtKB-KW"/>
</dbReference>
<evidence type="ECO:0000256" key="1">
    <source>
        <dbReference type="ARBA" id="ARBA00022723"/>
    </source>
</evidence>
<sequence length="143" mass="16216">MPKNADICRVLFAALPDHYFKCNYCNKVRRQLPSSGYGNLLSHLRDKHPDYEADYLTHASSLAGNLHSFGFVSEKVANIYHWMEWVVDRNMPLSEVDHPTTRSMSRLKHISSKTLNKYLAATARAVEKEIAKTIPPCGASRVP</sequence>
<dbReference type="Proteomes" id="UP000697107">
    <property type="component" value="Unassembled WGS sequence"/>
</dbReference>
<keyword evidence="3" id="KW-0862">Zinc</keyword>
<dbReference type="VEuPathDB" id="FungiDB:PC110_g18987"/>
<organism evidence="5 10">
    <name type="scientific">Phytophthora cactorum</name>
    <dbReference type="NCBI Taxonomy" id="29920"/>
    <lineage>
        <taxon>Eukaryota</taxon>
        <taxon>Sar</taxon>
        <taxon>Stramenopiles</taxon>
        <taxon>Oomycota</taxon>
        <taxon>Peronosporomycetes</taxon>
        <taxon>Peronosporales</taxon>
        <taxon>Peronosporaceae</taxon>
        <taxon>Phytophthora</taxon>
    </lineage>
</organism>
<dbReference type="EMBL" id="RCMV01000546">
    <property type="protein sequence ID" value="KAG3215601.1"/>
    <property type="molecule type" value="Genomic_DNA"/>
</dbReference>
<dbReference type="Proteomes" id="UP000760860">
    <property type="component" value="Unassembled WGS sequence"/>
</dbReference>
<proteinExistence type="predicted"/>
<reference evidence="5" key="1">
    <citation type="submission" date="2018-10" db="EMBL/GenBank/DDBJ databases">
        <title>Effector identification in a new, highly contiguous assembly of the strawberry crown rot pathogen Phytophthora cactorum.</title>
        <authorList>
            <person name="Armitage A.D."/>
            <person name="Nellist C.F."/>
            <person name="Bates H."/>
            <person name="Vickerstaff R.J."/>
            <person name="Harrison R.J."/>
        </authorList>
    </citation>
    <scope>NUCLEOTIDE SEQUENCE</scope>
    <source>
        <strain evidence="5">15-7</strain>
        <strain evidence="6">4032</strain>
        <strain evidence="7">4040</strain>
        <strain evidence="8">P415</strain>
        <strain evidence="9">P421</strain>
    </source>
</reference>
<feature type="domain" description="BED-type" evidence="4">
    <location>
        <begin position="12"/>
        <end position="49"/>
    </location>
</feature>
<dbReference type="EMBL" id="RCMG01000564">
    <property type="protein sequence ID" value="KAG2852071.1"/>
    <property type="molecule type" value="Genomic_DNA"/>
</dbReference>
<evidence type="ECO:0000259" key="4">
    <source>
        <dbReference type="Pfam" id="PF02892"/>
    </source>
</evidence>
<gene>
    <name evidence="5" type="ORF">PC113_g15342</name>
    <name evidence="6" type="ORF">PC115_g13371</name>
    <name evidence="7" type="ORF">PC117_g6952</name>
    <name evidence="8" type="ORF">PC118_g6120</name>
    <name evidence="9" type="ORF">PC129_g13526</name>
</gene>
<dbReference type="InterPro" id="IPR003656">
    <property type="entry name" value="Znf_BED"/>
</dbReference>
<name>A0A8T0YHE9_9STRA</name>
<dbReference type="AlphaFoldDB" id="A0A8T0YHE9"/>
<dbReference type="Proteomes" id="UP000736787">
    <property type="component" value="Unassembled WGS sequence"/>
</dbReference>
<evidence type="ECO:0000313" key="7">
    <source>
        <dbReference type="EMBL" id="KAG2947252.1"/>
    </source>
</evidence>
<evidence type="ECO:0000313" key="8">
    <source>
        <dbReference type="EMBL" id="KAG2989545.1"/>
    </source>
</evidence>
<dbReference type="GO" id="GO:0003677">
    <property type="term" value="F:DNA binding"/>
    <property type="evidence" value="ECO:0007669"/>
    <property type="project" value="InterPro"/>
</dbReference>
<evidence type="ECO:0000313" key="10">
    <source>
        <dbReference type="Proteomes" id="UP000735874"/>
    </source>
</evidence>
<evidence type="ECO:0000256" key="2">
    <source>
        <dbReference type="ARBA" id="ARBA00022771"/>
    </source>
</evidence>
<evidence type="ECO:0000256" key="3">
    <source>
        <dbReference type="ARBA" id="ARBA00022833"/>
    </source>
</evidence>
<evidence type="ECO:0000313" key="6">
    <source>
        <dbReference type="EMBL" id="KAG2909074.1"/>
    </source>
</evidence>
<dbReference type="EMBL" id="RCML01000132">
    <property type="protein sequence ID" value="KAG2989545.1"/>
    <property type="molecule type" value="Genomic_DNA"/>
</dbReference>
<dbReference type="PANTHER" id="PTHR40866:SF1">
    <property type="entry name" value="BED-TYPE DOMAIN-CONTAINING PROTEIN"/>
    <property type="match status" value="1"/>
</dbReference>
<dbReference type="Pfam" id="PF02892">
    <property type="entry name" value="zf-BED"/>
    <property type="match status" value="1"/>
</dbReference>
<keyword evidence="2" id="KW-0863">Zinc-finger</keyword>
<keyword evidence="1" id="KW-0479">Metal-binding</keyword>
<dbReference type="EMBL" id="RCMK01000137">
    <property type="protein sequence ID" value="KAG2947252.1"/>
    <property type="molecule type" value="Genomic_DNA"/>
</dbReference>
<protein>
    <recommendedName>
        <fullName evidence="4">BED-type domain-containing protein</fullName>
    </recommendedName>
</protein>
<accession>A0A8T0YHE9</accession>
<dbReference type="EMBL" id="RCMI01000476">
    <property type="protein sequence ID" value="KAG2909074.1"/>
    <property type="molecule type" value="Genomic_DNA"/>
</dbReference>
<dbReference type="PANTHER" id="PTHR40866">
    <property type="entry name" value="BED-TYPE DOMAIN-CONTAINING PROTEIN"/>
    <property type="match status" value="1"/>
</dbReference>